<dbReference type="PANTHER" id="PTHR21261">
    <property type="entry name" value="BEAT PROTEIN"/>
    <property type="match status" value="1"/>
</dbReference>
<keyword evidence="2" id="KW-1185">Reference proteome</keyword>
<keyword evidence="1" id="KW-0732">Signal</keyword>
<evidence type="ECO:0000313" key="2">
    <source>
        <dbReference type="Proteomes" id="UP001652740"/>
    </source>
</evidence>
<feature type="chain" id="PRO_5045982369" evidence="1">
    <location>
        <begin position="19"/>
        <end position="259"/>
    </location>
</feature>
<protein>
    <submittedName>
        <fullName evidence="3">Uncharacterized protein LOC113510273</fullName>
    </submittedName>
</protein>
<evidence type="ECO:0000313" key="3">
    <source>
        <dbReference type="RefSeq" id="XP_026749525.2"/>
    </source>
</evidence>
<name>A0A6J1W9V6_GALME</name>
<organism evidence="2 3">
    <name type="scientific">Galleria mellonella</name>
    <name type="common">Greater wax moth</name>
    <dbReference type="NCBI Taxonomy" id="7137"/>
    <lineage>
        <taxon>Eukaryota</taxon>
        <taxon>Metazoa</taxon>
        <taxon>Ecdysozoa</taxon>
        <taxon>Arthropoda</taxon>
        <taxon>Hexapoda</taxon>
        <taxon>Insecta</taxon>
        <taxon>Pterygota</taxon>
        <taxon>Neoptera</taxon>
        <taxon>Endopterygota</taxon>
        <taxon>Lepidoptera</taxon>
        <taxon>Glossata</taxon>
        <taxon>Ditrysia</taxon>
        <taxon>Pyraloidea</taxon>
        <taxon>Pyralidae</taxon>
        <taxon>Galleriinae</taxon>
        <taxon>Galleria</taxon>
    </lineage>
</organism>
<reference evidence="3" key="1">
    <citation type="submission" date="2025-08" db="UniProtKB">
        <authorList>
            <consortium name="RefSeq"/>
        </authorList>
    </citation>
    <scope>IDENTIFICATION</scope>
    <source>
        <tissue evidence="3">Whole larvae</tissue>
    </source>
</reference>
<dbReference type="Proteomes" id="UP001652740">
    <property type="component" value="Unplaced"/>
</dbReference>
<evidence type="ECO:0000256" key="1">
    <source>
        <dbReference type="SAM" id="SignalP"/>
    </source>
</evidence>
<sequence length="259" mass="29487">MLALALLALALTITGVRARPFNITELIVPQLVPPGQAEVEIECRYDANFTLLNWFKGVNEFFRYKPGAAPSTRTFPIVGVGRVELLNCGPTACRLRLGALTEDATGFYRCDIERDIPPYKFNTRSAYMQVYGHEHRRPLLEGLGEEFEEGQEMRAYCRGAPGAEIRWYINGREEEAMRGFAALKRNASRLIFLGIPPMVTVQCAEFRYGKLSGSKEMKAKWKDHRKMVGDERPQEQKNGSSNMKRCLTFLLCLLYIVFF</sequence>
<dbReference type="PANTHER" id="PTHR21261:SF15">
    <property type="entry name" value="BEATEN PATH IIIA, ISOFORM D-RELATED"/>
    <property type="match status" value="1"/>
</dbReference>
<feature type="signal peptide" evidence="1">
    <location>
        <begin position="1"/>
        <end position="18"/>
    </location>
</feature>
<dbReference type="InParanoid" id="A0A6J1W9V6"/>
<accession>A0A6J1W9V6</accession>
<proteinExistence type="predicted"/>
<dbReference type="GeneID" id="113510273"/>
<dbReference type="RefSeq" id="XP_026749525.2">
    <property type="nucleotide sequence ID" value="XM_026893724.3"/>
</dbReference>
<dbReference type="AlphaFoldDB" id="A0A6J1W9V6"/>
<gene>
    <name evidence="3" type="primary">LOC113510273</name>
</gene>
<dbReference type="KEGG" id="gmw:113510273"/>